<reference evidence="2 3" key="1">
    <citation type="submission" date="2024-07" db="EMBL/GenBank/DDBJ databases">
        <title>Section-level genome sequencing and comparative genomics of Aspergillus sections Usti and Cavernicolus.</title>
        <authorList>
            <consortium name="Lawrence Berkeley National Laboratory"/>
            <person name="Nybo J.L."/>
            <person name="Vesth T.C."/>
            <person name="Theobald S."/>
            <person name="Frisvad J.C."/>
            <person name="Larsen T.O."/>
            <person name="Kjaerboelling I."/>
            <person name="Rothschild-Mancinelli K."/>
            <person name="Lyhne E.K."/>
            <person name="Kogle M.E."/>
            <person name="Barry K."/>
            <person name="Clum A."/>
            <person name="Na H."/>
            <person name="Ledsgaard L."/>
            <person name="Lin J."/>
            <person name="Lipzen A."/>
            <person name="Kuo A."/>
            <person name="Riley R."/>
            <person name="Mondo S."/>
            <person name="LaButti K."/>
            <person name="Haridas S."/>
            <person name="Pangalinan J."/>
            <person name="Salamov A.A."/>
            <person name="Simmons B.A."/>
            <person name="Magnuson J.K."/>
            <person name="Chen J."/>
            <person name="Drula E."/>
            <person name="Henrissat B."/>
            <person name="Wiebenga A."/>
            <person name="Lubbers R.J."/>
            <person name="Gomes A.C."/>
            <person name="Makela M.R."/>
            <person name="Stajich J."/>
            <person name="Grigoriev I.V."/>
            <person name="Mortensen U.H."/>
            <person name="De vries R.P."/>
            <person name="Baker S.E."/>
            <person name="Andersen M.R."/>
        </authorList>
    </citation>
    <scope>NUCLEOTIDE SEQUENCE [LARGE SCALE GENOMIC DNA]</scope>
    <source>
        <strain evidence="2 3">CBS 600.67</strain>
    </source>
</reference>
<proteinExistence type="predicted"/>
<keyword evidence="3" id="KW-1185">Reference proteome</keyword>
<accession>A0ABR4IYF5</accession>
<organism evidence="2 3">
    <name type="scientific">Aspergillus cavernicola</name>
    <dbReference type="NCBI Taxonomy" id="176166"/>
    <lineage>
        <taxon>Eukaryota</taxon>
        <taxon>Fungi</taxon>
        <taxon>Dikarya</taxon>
        <taxon>Ascomycota</taxon>
        <taxon>Pezizomycotina</taxon>
        <taxon>Eurotiomycetes</taxon>
        <taxon>Eurotiomycetidae</taxon>
        <taxon>Eurotiales</taxon>
        <taxon>Aspergillaceae</taxon>
        <taxon>Aspergillus</taxon>
        <taxon>Aspergillus subgen. Nidulantes</taxon>
    </lineage>
</organism>
<dbReference type="Proteomes" id="UP001610335">
    <property type="component" value="Unassembled WGS sequence"/>
</dbReference>
<comment type="caution">
    <text evidence="2">The sequence shown here is derived from an EMBL/GenBank/DDBJ whole genome shotgun (WGS) entry which is preliminary data.</text>
</comment>
<sequence length="248" mass="27893">MVLHALPRRNDKRAQQQPRVPRGADIGELDKARVGKAFDRESFQEVKNVVGERVQQHEARYALTLANLSPKPPGFIKSQLPPEAPTLAPRLSLGPLADFPQMEVNIPEPVSELRSLLSQRQYEVLIRKATRKGAIRKGQTTGKERKGYGRRQWESELKNLPNAEYHYSIPLGVTYERRVHICMCPVTFAAKMDVGDSKVSVKIELSPSGHRHCDLYATSATDDDPAARLAIRVRVKDSAGLETIYYEL</sequence>
<evidence type="ECO:0000256" key="1">
    <source>
        <dbReference type="SAM" id="MobiDB-lite"/>
    </source>
</evidence>
<gene>
    <name evidence="2" type="ORF">BDW59DRAFT_156964</name>
</gene>
<evidence type="ECO:0000313" key="2">
    <source>
        <dbReference type="EMBL" id="KAL2832816.1"/>
    </source>
</evidence>
<feature type="region of interest" description="Disordered" evidence="1">
    <location>
        <begin position="1"/>
        <end position="28"/>
    </location>
</feature>
<protein>
    <submittedName>
        <fullName evidence="2">Uncharacterized protein</fullName>
    </submittedName>
</protein>
<name>A0ABR4IYF5_9EURO</name>
<dbReference type="EMBL" id="JBFXLS010000005">
    <property type="protein sequence ID" value="KAL2832816.1"/>
    <property type="molecule type" value="Genomic_DNA"/>
</dbReference>
<evidence type="ECO:0000313" key="3">
    <source>
        <dbReference type="Proteomes" id="UP001610335"/>
    </source>
</evidence>